<protein>
    <recommendedName>
        <fullName evidence="3">EcsC protein family</fullName>
    </recommendedName>
</protein>
<dbReference type="OrthoDB" id="1705901at2"/>
<keyword evidence="2" id="KW-1185">Reference proteome</keyword>
<dbReference type="InterPro" id="IPR024787">
    <property type="entry name" value="EcsC"/>
</dbReference>
<name>H5Y1W5_9FIRM</name>
<dbReference type="PANTHER" id="PTHR41260">
    <property type="entry name" value="PROTEIN ECSC"/>
    <property type="match status" value="1"/>
</dbReference>
<dbReference type="RefSeq" id="WP_007779766.1">
    <property type="nucleotide sequence ID" value="NZ_CM001441.1"/>
</dbReference>
<evidence type="ECO:0000313" key="2">
    <source>
        <dbReference type="Proteomes" id="UP000005104"/>
    </source>
</evidence>
<dbReference type="eggNOG" id="ENOG502Z89E">
    <property type="taxonomic scope" value="Bacteria"/>
</dbReference>
<organism evidence="1 2">
    <name type="scientific">Desulfosporosinus youngiae DSM 17734</name>
    <dbReference type="NCBI Taxonomy" id="768710"/>
    <lineage>
        <taxon>Bacteria</taxon>
        <taxon>Bacillati</taxon>
        <taxon>Bacillota</taxon>
        <taxon>Clostridia</taxon>
        <taxon>Eubacteriales</taxon>
        <taxon>Desulfitobacteriaceae</taxon>
        <taxon>Desulfosporosinus</taxon>
    </lineage>
</organism>
<dbReference type="AlphaFoldDB" id="H5Y1W5"/>
<dbReference type="EMBL" id="CM001441">
    <property type="protein sequence ID" value="EHQ88016.1"/>
    <property type="molecule type" value="Genomic_DNA"/>
</dbReference>
<gene>
    <name evidence="1" type="ORF">DesyoDRAFT_0844</name>
</gene>
<dbReference type="Pfam" id="PF12787">
    <property type="entry name" value="EcsC"/>
    <property type="match status" value="1"/>
</dbReference>
<dbReference type="STRING" id="768710.DesyoDRAFT_0844"/>
<dbReference type="PANTHER" id="PTHR41260:SF1">
    <property type="entry name" value="PROTEIN ECSC"/>
    <property type="match status" value="1"/>
</dbReference>
<reference evidence="1 2" key="1">
    <citation type="submission" date="2011-11" db="EMBL/GenBank/DDBJ databases">
        <title>The Noncontiguous Finished genome of Desulfosporosinus youngiae DSM 17734.</title>
        <authorList>
            <consortium name="US DOE Joint Genome Institute (JGI-PGF)"/>
            <person name="Lucas S."/>
            <person name="Han J."/>
            <person name="Lapidus A."/>
            <person name="Cheng J.-F."/>
            <person name="Goodwin L."/>
            <person name="Pitluck S."/>
            <person name="Peters L."/>
            <person name="Ovchinnikova G."/>
            <person name="Lu M."/>
            <person name="Land M.L."/>
            <person name="Hauser L."/>
            <person name="Pester M."/>
            <person name="Spring S."/>
            <person name="Ollivier B."/>
            <person name="Rattei T."/>
            <person name="Klenk H.-P."/>
            <person name="Wagner M."/>
            <person name="Loy A."/>
            <person name="Woyke T.J."/>
        </authorList>
    </citation>
    <scope>NUCLEOTIDE SEQUENCE [LARGE SCALE GENOMIC DNA]</scope>
    <source>
        <strain evidence="1 2">DSM 17734</strain>
    </source>
</reference>
<accession>H5Y1W5</accession>
<dbReference type="HOGENOM" id="CLU_080978_0_0_9"/>
<proteinExistence type="predicted"/>
<dbReference type="Proteomes" id="UP000005104">
    <property type="component" value="Chromosome"/>
</dbReference>
<evidence type="ECO:0008006" key="3">
    <source>
        <dbReference type="Google" id="ProtNLM"/>
    </source>
</evidence>
<evidence type="ECO:0000313" key="1">
    <source>
        <dbReference type="EMBL" id="EHQ88016.1"/>
    </source>
</evidence>
<sequence length="264" mass="30247">MPLYRDLQNNEPAYEEYVRSDLNCWVRRLLQKPGLLERTSKAIQTKVNDKVIPEKVHTIITATVKGLVKSVVFGLEYIPNSPVFYGVRLQERDQRAQRLLVKYRKIAAAEGAGAGAGGFTLAVADFPALIVIKMKFLFELAHIYGFSTQDYRERLFLLYIFQLAFSSQEKRPELYNTILNWDNFIGSWPSEKEAQQQVNWEQFQREYRDAIDFRKTLQLIPGLGAIVGAWANYGLIDDLGTVGINCYRLRILGGAHVDSHFAKH</sequence>